<dbReference type="PANTHER" id="PTHR10903">
    <property type="entry name" value="GTPASE, IMAP FAMILY MEMBER-RELATED"/>
    <property type="match status" value="1"/>
</dbReference>
<comment type="similarity">
    <text evidence="1">Belongs to the TRAFAC class TrmE-Era-EngA-EngB-Septin-like GTPase superfamily. AIG1/Toc34/Toc159-like paraseptin GTPase family. IAN subfamily.</text>
</comment>
<dbReference type="EMBL" id="UYJE01007884">
    <property type="protein sequence ID" value="VDI58779.1"/>
    <property type="molecule type" value="Genomic_DNA"/>
</dbReference>
<dbReference type="Gene3D" id="3.40.50.300">
    <property type="entry name" value="P-loop containing nucleotide triphosphate hydrolases"/>
    <property type="match status" value="2"/>
</dbReference>
<keyword evidence="3" id="KW-0342">GTP-binding</keyword>
<dbReference type="PROSITE" id="PS50119">
    <property type="entry name" value="ZF_BBOX"/>
    <property type="match status" value="2"/>
</dbReference>
<dbReference type="Pfam" id="PF00643">
    <property type="entry name" value="zf-B_box"/>
    <property type="match status" value="1"/>
</dbReference>
<evidence type="ECO:0000256" key="5">
    <source>
        <dbReference type="SAM" id="Coils"/>
    </source>
</evidence>
<comment type="caution">
    <text evidence="7">The sequence shown here is derived from an EMBL/GenBank/DDBJ whole genome shotgun (WGS) entry which is preliminary data.</text>
</comment>
<dbReference type="SMART" id="SM00336">
    <property type="entry name" value="BBOX"/>
    <property type="match status" value="2"/>
</dbReference>
<dbReference type="CDD" id="cd19757">
    <property type="entry name" value="Bbox1"/>
    <property type="match status" value="1"/>
</dbReference>
<evidence type="ECO:0000256" key="4">
    <source>
        <dbReference type="PROSITE-ProRule" id="PRU00024"/>
    </source>
</evidence>
<evidence type="ECO:0000256" key="1">
    <source>
        <dbReference type="ARBA" id="ARBA00008535"/>
    </source>
</evidence>
<keyword evidence="4" id="KW-0863">Zinc-finger</keyword>
<keyword evidence="8" id="KW-1185">Reference proteome</keyword>
<evidence type="ECO:0000259" key="6">
    <source>
        <dbReference type="PROSITE" id="PS50119"/>
    </source>
</evidence>
<organism evidence="7 8">
    <name type="scientific">Mytilus galloprovincialis</name>
    <name type="common">Mediterranean mussel</name>
    <dbReference type="NCBI Taxonomy" id="29158"/>
    <lineage>
        <taxon>Eukaryota</taxon>
        <taxon>Metazoa</taxon>
        <taxon>Spiralia</taxon>
        <taxon>Lophotrochozoa</taxon>
        <taxon>Mollusca</taxon>
        <taxon>Bivalvia</taxon>
        <taxon>Autobranchia</taxon>
        <taxon>Pteriomorphia</taxon>
        <taxon>Mytilida</taxon>
        <taxon>Mytiloidea</taxon>
        <taxon>Mytilidae</taxon>
        <taxon>Mytilinae</taxon>
        <taxon>Mytilus</taxon>
    </lineage>
</organism>
<dbReference type="Proteomes" id="UP000596742">
    <property type="component" value="Unassembled WGS sequence"/>
</dbReference>
<feature type="coiled-coil region" evidence="5">
    <location>
        <begin position="101"/>
        <end position="128"/>
    </location>
</feature>
<feature type="domain" description="B box-type" evidence="6">
    <location>
        <begin position="4"/>
        <end position="51"/>
    </location>
</feature>
<keyword evidence="4" id="KW-0479">Metal-binding</keyword>
<dbReference type="InterPro" id="IPR045058">
    <property type="entry name" value="GIMA/IAN/Toc"/>
</dbReference>
<feature type="coiled-coil region" evidence="5">
    <location>
        <begin position="265"/>
        <end position="299"/>
    </location>
</feature>
<name>A0A8B6G518_MYTGA</name>
<evidence type="ECO:0000313" key="8">
    <source>
        <dbReference type="Proteomes" id="UP000596742"/>
    </source>
</evidence>
<dbReference type="GO" id="GO:0005525">
    <property type="term" value="F:GTP binding"/>
    <property type="evidence" value="ECO:0007669"/>
    <property type="project" value="UniProtKB-KW"/>
</dbReference>
<dbReference type="SUPFAM" id="SSF52540">
    <property type="entry name" value="P-loop containing nucleoside triphosphate hydrolases"/>
    <property type="match status" value="1"/>
</dbReference>
<dbReference type="AlphaFoldDB" id="A0A8B6G518"/>
<evidence type="ECO:0000256" key="2">
    <source>
        <dbReference type="ARBA" id="ARBA00022741"/>
    </source>
</evidence>
<dbReference type="InterPro" id="IPR027417">
    <property type="entry name" value="P-loop_NTPase"/>
</dbReference>
<proteinExistence type="inferred from homology"/>
<keyword evidence="5" id="KW-0175">Coiled coil</keyword>
<feature type="domain" description="B box-type" evidence="6">
    <location>
        <begin position="60"/>
        <end position="100"/>
    </location>
</feature>
<gene>
    <name evidence="7" type="ORF">MGAL_10B087067</name>
</gene>
<dbReference type="PANTHER" id="PTHR10903:SF184">
    <property type="entry name" value="GTP-BINDING PROTEIN A"/>
    <property type="match status" value="1"/>
</dbReference>
<evidence type="ECO:0000256" key="3">
    <source>
        <dbReference type="ARBA" id="ARBA00023134"/>
    </source>
</evidence>
<dbReference type="Pfam" id="PF04548">
    <property type="entry name" value="AIG1"/>
    <property type="match status" value="2"/>
</dbReference>
<dbReference type="GO" id="GO:0008270">
    <property type="term" value="F:zinc ion binding"/>
    <property type="evidence" value="ECO:0007669"/>
    <property type="project" value="UniProtKB-KW"/>
</dbReference>
<dbReference type="InterPro" id="IPR000315">
    <property type="entry name" value="Znf_B-box"/>
</dbReference>
<dbReference type="SUPFAM" id="SSF57845">
    <property type="entry name" value="B-box zinc-binding domain"/>
    <property type="match status" value="1"/>
</dbReference>
<protein>
    <recommendedName>
        <fullName evidence="6">B box-type domain-containing protein</fullName>
    </recommendedName>
</protein>
<sequence length="469" mass="54754">MAQRTAQKCEFSCNRVAVFYCKGCCQSLCLNCRQLIHDKVQLFKDHEVVNIERVGNLAFRPHPVCVTHRKRFLYYCSRCDCLTCEDCMTSNHSEHKTEKINNVADARRENVNQIIEQLETKVLIVEKKLATIKTHEDQITDDCNLYVKSVEKTTRKLHSIFDRHELISFTTASNFQYFENQILNGKKVFFKRHYNETTDRLLKFKNLFLEKHDSTFLTEWKALQTEVQLINEETDDPLVDPSAIEIFNQEVFTKSVIDEIDEQFQMRLSGQLKAKEEKITELSDENENLKSEIKQRKHKEPNIRIVLFGARGSGKSSLGNTLIGKNVFEANACCESVLHQSYQKAETLLPSGPHAFLLVLQPNRATHQEIKSLKELKNVLGYDSFLQNTIIIMVRRNEIRNEESTLIDVHDFIEHCSSREVKELYHLCGRRIIAVENCERDEHIKEKYRKEVLDMVMNTWESTSMYSSK</sequence>
<evidence type="ECO:0000313" key="7">
    <source>
        <dbReference type="EMBL" id="VDI58779.1"/>
    </source>
</evidence>
<dbReference type="Gene3D" id="3.30.160.60">
    <property type="entry name" value="Classic Zinc Finger"/>
    <property type="match status" value="1"/>
</dbReference>
<dbReference type="OrthoDB" id="8954335at2759"/>
<keyword evidence="2" id="KW-0547">Nucleotide-binding</keyword>
<keyword evidence="4" id="KW-0862">Zinc</keyword>
<accession>A0A8B6G518</accession>
<reference evidence="7" key="1">
    <citation type="submission" date="2018-11" db="EMBL/GenBank/DDBJ databases">
        <authorList>
            <person name="Alioto T."/>
            <person name="Alioto T."/>
        </authorList>
    </citation>
    <scope>NUCLEOTIDE SEQUENCE</scope>
</reference>
<dbReference type="InterPro" id="IPR006703">
    <property type="entry name" value="G_AIG1"/>
</dbReference>